<dbReference type="AlphaFoldDB" id="A0A2A6C109"/>
<name>A0A2A6C109_PRIPA</name>
<evidence type="ECO:0000313" key="2">
    <source>
        <dbReference type="Proteomes" id="UP000005239"/>
    </source>
</evidence>
<evidence type="ECO:0000313" key="1">
    <source>
        <dbReference type="EnsemblMetazoa" id="PPA45923.1"/>
    </source>
</evidence>
<keyword evidence="2" id="KW-1185">Reference proteome</keyword>
<sequence length="64" mass="7398">MVDPTLHNFRHRSSAGPQTPTGKHFIFHGVRHAEAKSRSRRLVPSDSQSRDHQLLLAKPHWPWP</sequence>
<accession>A0A2A6C109</accession>
<dbReference type="Proteomes" id="UP000005239">
    <property type="component" value="Unassembled WGS sequence"/>
</dbReference>
<proteinExistence type="predicted"/>
<protein>
    <submittedName>
        <fullName evidence="1">Uncharacterized protein</fullName>
    </submittedName>
</protein>
<reference evidence="2" key="1">
    <citation type="journal article" date="2008" name="Nat. Genet.">
        <title>The Pristionchus pacificus genome provides a unique perspective on nematode lifestyle and parasitism.</title>
        <authorList>
            <person name="Dieterich C."/>
            <person name="Clifton S.W."/>
            <person name="Schuster L.N."/>
            <person name="Chinwalla A."/>
            <person name="Delehaunty K."/>
            <person name="Dinkelacker I."/>
            <person name="Fulton L."/>
            <person name="Fulton R."/>
            <person name="Godfrey J."/>
            <person name="Minx P."/>
            <person name="Mitreva M."/>
            <person name="Roeseler W."/>
            <person name="Tian H."/>
            <person name="Witte H."/>
            <person name="Yang S.P."/>
            <person name="Wilson R.K."/>
            <person name="Sommer R.J."/>
        </authorList>
    </citation>
    <scope>NUCLEOTIDE SEQUENCE [LARGE SCALE GENOMIC DNA]</scope>
    <source>
        <strain evidence="2">PS312</strain>
    </source>
</reference>
<gene>
    <name evidence="1" type="primary">WBGene00284292</name>
</gene>
<accession>A0A8R1Z576</accession>
<reference evidence="1" key="2">
    <citation type="submission" date="2022-06" db="UniProtKB">
        <authorList>
            <consortium name="EnsemblMetazoa"/>
        </authorList>
    </citation>
    <scope>IDENTIFICATION</scope>
    <source>
        <strain evidence="1">PS312</strain>
    </source>
</reference>
<dbReference type="EnsemblMetazoa" id="PPA45923.1">
    <property type="protein sequence ID" value="PPA45923.1"/>
    <property type="gene ID" value="WBGene00284292"/>
</dbReference>
<organism evidence="1 2">
    <name type="scientific">Pristionchus pacificus</name>
    <name type="common">Parasitic nematode worm</name>
    <dbReference type="NCBI Taxonomy" id="54126"/>
    <lineage>
        <taxon>Eukaryota</taxon>
        <taxon>Metazoa</taxon>
        <taxon>Ecdysozoa</taxon>
        <taxon>Nematoda</taxon>
        <taxon>Chromadorea</taxon>
        <taxon>Rhabditida</taxon>
        <taxon>Rhabditina</taxon>
        <taxon>Diplogasteromorpha</taxon>
        <taxon>Diplogasteroidea</taxon>
        <taxon>Neodiplogasteridae</taxon>
        <taxon>Pristionchus</taxon>
    </lineage>
</organism>